<evidence type="ECO:0000313" key="1">
    <source>
        <dbReference type="EMBL" id="KAJ3555042.1"/>
    </source>
</evidence>
<keyword evidence="2" id="KW-1185">Reference proteome</keyword>
<dbReference type="Proteomes" id="UP001148662">
    <property type="component" value="Unassembled WGS sequence"/>
</dbReference>
<name>A0ACC1T7Q4_9APHY</name>
<sequence length="919" mass="102429">MTSRIMAGLDGDITSECYCKQPTDGQKGRNLVVCIDGTSNRFTEKSKGRATNLTNVTNIIKMYKLAEKSTEQLTFYNSGIGTYARPSRFTLKHIRRVLANFFDKAIARRFEPIVLDAYRWLSDNYEVGDRIFLFGFSRGAYQVRVLSAMIDRVGLIHKGNTKQIPFAYELYSGLRDKSRNTSQAAPKSRKATTAVLNEKSAADVEVTRIEQETESSSTQQLMELEDTFKETFCREVNVHFVGVWDTVSSIGIMRGESHPDAASGMKHVCYFRHALALDERRVKFLPEFVHGGAAASSEELKGIHPHTKEVWFAGAHSDVGGTTNSAALPASLWWMVTEAATMGLRIDGAKLHHEAVEANTNVNGGLPISSQRTESLKGVWWPLECLPIKRLSYNGGGNTTRIPHLGSGRRILQGQKVHASVFEDIKRDYTPKARLPQHYPDWKDDQLRSISDNIESWGTLEFVIAYKKARNLQERQDALQSLRRIIRSEPSAKLALRSLGICNVLRNLPTSRNEELHLEDLHTVRVILDEVYAGGLPERLAYSEVQPLVSHILAHGNLRDLQSAHQFILRFTDFAPVKIRAFRDPTHTSPVLSASFLSENDSGHVIAAYQDGNIHVWNVKTGKRDLTFTQDAELVWFACSGDGRFAASTSSLGRLYVWDLAERSLYWEGVPPQGSLGPLRFVAGLLAISAEEGADLYIWNVDPEELKNHGIKGAATATNELLRARAAKSSKQRRKGIETKESEVLYSHWVDTYVNKAKQLKSDLLGSMDGEIVLSRDNRFGAVGRTAYKGGLRTGKLGQGGREGDALVSVFWNDPAGQRYAPLVTLLGGARESVRTLAFTPDNKHLIAGVCGGDRRGRIRVWDTEKWLEEVDIPAHQDNINGVFLSANNERIVSCSDDGTVCVWDVRKLLSGQPRLYGM</sequence>
<evidence type="ECO:0000313" key="2">
    <source>
        <dbReference type="Proteomes" id="UP001148662"/>
    </source>
</evidence>
<organism evidence="1 2">
    <name type="scientific">Phlebia brevispora</name>
    <dbReference type="NCBI Taxonomy" id="194682"/>
    <lineage>
        <taxon>Eukaryota</taxon>
        <taxon>Fungi</taxon>
        <taxon>Dikarya</taxon>
        <taxon>Basidiomycota</taxon>
        <taxon>Agaricomycotina</taxon>
        <taxon>Agaricomycetes</taxon>
        <taxon>Polyporales</taxon>
        <taxon>Meruliaceae</taxon>
        <taxon>Phlebia</taxon>
    </lineage>
</organism>
<gene>
    <name evidence="1" type="ORF">NM688_g2795</name>
</gene>
<reference evidence="1" key="1">
    <citation type="submission" date="2022-07" db="EMBL/GenBank/DDBJ databases">
        <title>Genome Sequence of Phlebia brevispora.</title>
        <authorList>
            <person name="Buettner E."/>
        </authorList>
    </citation>
    <scope>NUCLEOTIDE SEQUENCE</scope>
    <source>
        <strain evidence="1">MPL23</strain>
    </source>
</reference>
<protein>
    <submittedName>
        <fullName evidence="1">Uncharacterized protein</fullName>
    </submittedName>
</protein>
<dbReference type="EMBL" id="JANHOG010000371">
    <property type="protein sequence ID" value="KAJ3555042.1"/>
    <property type="molecule type" value="Genomic_DNA"/>
</dbReference>
<proteinExistence type="predicted"/>
<comment type="caution">
    <text evidence="1">The sequence shown here is derived from an EMBL/GenBank/DDBJ whole genome shotgun (WGS) entry which is preliminary data.</text>
</comment>
<accession>A0ACC1T7Q4</accession>